<organism evidence="1 2">
    <name type="scientific">Entomophthora muscae</name>
    <dbReference type="NCBI Taxonomy" id="34485"/>
    <lineage>
        <taxon>Eukaryota</taxon>
        <taxon>Fungi</taxon>
        <taxon>Fungi incertae sedis</taxon>
        <taxon>Zoopagomycota</taxon>
        <taxon>Entomophthoromycotina</taxon>
        <taxon>Entomophthoromycetes</taxon>
        <taxon>Entomophthorales</taxon>
        <taxon>Entomophthoraceae</taxon>
        <taxon>Entomophthora</taxon>
    </lineage>
</organism>
<evidence type="ECO:0000313" key="2">
    <source>
        <dbReference type="Proteomes" id="UP001165960"/>
    </source>
</evidence>
<dbReference type="Proteomes" id="UP001165960">
    <property type="component" value="Unassembled WGS sequence"/>
</dbReference>
<name>A0ACC2RH08_9FUNG</name>
<evidence type="ECO:0000313" key="1">
    <source>
        <dbReference type="EMBL" id="KAJ9049381.1"/>
    </source>
</evidence>
<sequence length="90" mass="10119">MLPATSSPTLILLELFQVCPFPRIAIIRPVQLCKLFVRINGSDGFAYALLHQITPFPKVERCQYQPIPDLSYDPANLGTVVFKPAEINVY</sequence>
<keyword evidence="2" id="KW-1185">Reference proteome</keyword>
<comment type="caution">
    <text evidence="1">The sequence shown here is derived from an EMBL/GenBank/DDBJ whole genome shotgun (WGS) entry which is preliminary data.</text>
</comment>
<protein>
    <submittedName>
        <fullName evidence="1">Uncharacterized protein</fullName>
    </submittedName>
</protein>
<dbReference type="EMBL" id="QTSX02007240">
    <property type="protein sequence ID" value="KAJ9049381.1"/>
    <property type="molecule type" value="Genomic_DNA"/>
</dbReference>
<accession>A0ACC2RH08</accession>
<reference evidence="1" key="1">
    <citation type="submission" date="2022-04" db="EMBL/GenBank/DDBJ databases">
        <title>Genome of the entomopathogenic fungus Entomophthora muscae.</title>
        <authorList>
            <person name="Elya C."/>
            <person name="Lovett B.R."/>
            <person name="Lee E."/>
            <person name="Macias A.M."/>
            <person name="Hajek A.E."/>
            <person name="De Bivort B.L."/>
            <person name="Kasson M.T."/>
            <person name="De Fine Licht H.H."/>
            <person name="Stajich J.E."/>
        </authorList>
    </citation>
    <scope>NUCLEOTIDE SEQUENCE</scope>
    <source>
        <strain evidence="1">Berkeley</strain>
    </source>
</reference>
<proteinExistence type="predicted"/>
<gene>
    <name evidence="1" type="ORF">DSO57_1025202</name>
</gene>